<dbReference type="Proteomes" id="UP000000763">
    <property type="component" value="Chromosome 6"/>
</dbReference>
<accession>A0A0N7KMM6</accession>
<name>A0A0N7KMM6_ORYSJ</name>
<organism evidence="1 2">
    <name type="scientific">Oryza sativa subsp. japonica</name>
    <name type="common">Rice</name>
    <dbReference type="NCBI Taxonomy" id="39947"/>
    <lineage>
        <taxon>Eukaryota</taxon>
        <taxon>Viridiplantae</taxon>
        <taxon>Streptophyta</taxon>
        <taxon>Embryophyta</taxon>
        <taxon>Tracheophyta</taxon>
        <taxon>Spermatophyta</taxon>
        <taxon>Magnoliopsida</taxon>
        <taxon>Liliopsida</taxon>
        <taxon>Poales</taxon>
        <taxon>Poaceae</taxon>
        <taxon>BOP clade</taxon>
        <taxon>Oryzoideae</taxon>
        <taxon>Oryzeae</taxon>
        <taxon>Oryzinae</taxon>
        <taxon>Oryza</taxon>
        <taxon>Oryza sativa</taxon>
    </lineage>
</organism>
<protein>
    <submittedName>
        <fullName evidence="1">Os06g0691700 protein</fullName>
    </submittedName>
</protein>
<evidence type="ECO:0000313" key="1">
    <source>
        <dbReference type="EMBL" id="BAF20339.1"/>
    </source>
</evidence>
<dbReference type="Gramene" id="Os06t0691700-01">
    <property type="protein sequence ID" value="Os06t0691700-01"/>
    <property type="gene ID" value="Os06g0691700"/>
</dbReference>
<gene>
    <name evidence="1" type="ordered locus">Os06g0691700</name>
</gene>
<proteinExistence type="predicted"/>
<dbReference type="EMBL" id="AP008212">
    <property type="protein sequence ID" value="BAF20339.1"/>
    <property type="molecule type" value="Genomic_DNA"/>
</dbReference>
<sequence>MLSGTVPVKLLIEKSAILKFNQLPRADGSSPDMLLLSNRSSSNVLSWPIESGMLPLSPVDPRSRTVSLTSFTMWEPSRTPCKSLLGRDRCSNEVALKSSSGRAPLKLLYPALNSLILEQFPSPEEILPLNWL</sequence>
<reference evidence="2" key="2">
    <citation type="journal article" date="2008" name="Nucleic Acids Res.">
        <title>The rice annotation project database (RAP-DB): 2008 update.</title>
        <authorList>
            <consortium name="The rice annotation project (RAP)"/>
        </authorList>
    </citation>
    <scope>GENOME REANNOTATION</scope>
    <source>
        <strain evidence="2">cv. Nipponbare</strain>
    </source>
</reference>
<dbReference type="AlphaFoldDB" id="A0A0N7KMM6"/>
<evidence type="ECO:0000313" key="2">
    <source>
        <dbReference type="Proteomes" id="UP000000763"/>
    </source>
</evidence>
<dbReference type="KEGG" id="dosa:Os06g0691700"/>
<reference evidence="1 2" key="1">
    <citation type="journal article" date="2005" name="Nature">
        <title>The map-based sequence of the rice genome.</title>
        <authorList>
            <consortium name="International rice genome sequencing project (IRGSP)"/>
            <person name="Matsumoto T."/>
            <person name="Wu J."/>
            <person name="Kanamori H."/>
            <person name="Katayose Y."/>
            <person name="Fujisawa M."/>
            <person name="Namiki N."/>
            <person name="Mizuno H."/>
            <person name="Yamamoto K."/>
            <person name="Antonio B.A."/>
            <person name="Baba T."/>
            <person name="Sakata K."/>
            <person name="Nagamura Y."/>
            <person name="Aoki H."/>
            <person name="Arikawa K."/>
            <person name="Arita K."/>
            <person name="Bito T."/>
            <person name="Chiden Y."/>
            <person name="Fujitsuka N."/>
            <person name="Fukunaka R."/>
            <person name="Hamada M."/>
            <person name="Harada C."/>
            <person name="Hayashi A."/>
            <person name="Hijishita S."/>
            <person name="Honda M."/>
            <person name="Hosokawa S."/>
            <person name="Ichikawa Y."/>
            <person name="Idonuma A."/>
            <person name="Iijima M."/>
            <person name="Ikeda M."/>
            <person name="Ikeno M."/>
            <person name="Ito K."/>
            <person name="Ito S."/>
            <person name="Ito T."/>
            <person name="Ito Y."/>
            <person name="Ito Y."/>
            <person name="Iwabuchi A."/>
            <person name="Kamiya K."/>
            <person name="Karasawa W."/>
            <person name="Kurita K."/>
            <person name="Katagiri S."/>
            <person name="Kikuta A."/>
            <person name="Kobayashi H."/>
            <person name="Kobayashi N."/>
            <person name="Machita K."/>
            <person name="Maehara T."/>
            <person name="Masukawa M."/>
            <person name="Mizubayashi T."/>
            <person name="Mukai Y."/>
            <person name="Nagasaki H."/>
            <person name="Nagata Y."/>
            <person name="Naito S."/>
            <person name="Nakashima M."/>
            <person name="Nakama Y."/>
            <person name="Nakamichi Y."/>
            <person name="Nakamura M."/>
            <person name="Meguro A."/>
            <person name="Negishi M."/>
            <person name="Ohta I."/>
            <person name="Ohta T."/>
            <person name="Okamoto M."/>
            <person name="Ono N."/>
            <person name="Saji S."/>
            <person name="Sakaguchi M."/>
            <person name="Sakai K."/>
            <person name="Shibata M."/>
            <person name="Shimokawa T."/>
            <person name="Song J."/>
            <person name="Takazaki Y."/>
            <person name="Terasawa K."/>
            <person name="Tsugane M."/>
            <person name="Tsuji K."/>
            <person name="Ueda S."/>
            <person name="Waki K."/>
            <person name="Yamagata H."/>
            <person name="Yamamoto M."/>
            <person name="Yamamoto S."/>
            <person name="Yamane H."/>
            <person name="Yoshiki S."/>
            <person name="Yoshihara R."/>
            <person name="Yukawa K."/>
            <person name="Zhong H."/>
            <person name="Yano M."/>
            <person name="Yuan Q."/>
            <person name="Ouyang S."/>
            <person name="Liu J."/>
            <person name="Jones K.M."/>
            <person name="Gansberger K."/>
            <person name="Moffat K."/>
            <person name="Hill J."/>
            <person name="Bera J."/>
            <person name="Fadrosh D."/>
            <person name="Jin S."/>
            <person name="Johri S."/>
            <person name="Kim M."/>
            <person name="Overton L."/>
            <person name="Reardon M."/>
            <person name="Tsitrin T."/>
            <person name="Vuong H."/>
            <person name="Weaver B."/>
            <person name="Ciecko A."/>
            <person name="Tallon L."/>
            <person name="Jackson J."/>
            <person name="Pai G."/>
            <person name="Aken S.V."/>
            <person name="Utterback T."/>
            <person name="Reidmuller S."/>
            <person name="Feldblyum T."/>
            <person name="Hsiao J."/>
            <person name="Zismann V."/>
            <person name="Iobst S."/>
            <person name="de Vazeille A.R."/>
            <person name="Buell C.R."/>
            <person name="Ying K."/>
            <person name="Li Y."/>
            <person name="Lu T."/>
            <person name="Huang Y."/>
            <person name="Zhao Q."/>
            <person name="Feng Q."/>
            <person name="Zhang L."/>
            <person name="Zhu J."/>
            <person name="Weng Q."/>
            <person name="Mu J."/>
            <person name="Lu Y."/>
            <person name="Fan D."/>
            <person name="Liu Y."/>
            <person name="Guan J."/>
            <person name="Zhang Y."/>
            <person name="Yu S."/>
            <person name="Liu X."/>
            <person name="Zhang Y."/>
            <person name="Hong G."/>
            <person name="Han B."/>
            <person name="Choisne N."/>
            <person name="Demange N."/>
            <person name="Orjeda G."/>
            <person name="Samain S."/>
            <person name="Cattolico L."/>
            <person name="Pelletier E."/>
            <person name="Couloux A."/>
            <person name="Segurens B."/>
            <person name="Wincker P."/>
            <person name="D'Hont A."/>
            <person name="Scarpelli C."/>
            <person name="Weissenbach J."/>
            <person name="Salanoubat M."/>
            <person name="Quetier F."/>
            <person name="Yu Y."/>
            <person name="Kim H.R."/>
            <person name="Rambo T."/>
            <person name="Currie J."/>
            <person name="Collura K."/>
            <person name="Luo M."/>
            <person name="Yang T."/>
            <person name="Ammiraju J.S.S."/>
            <person name="Engler F."/>
            <person name="Soderlund C."/>
            <person name="Wing R.A."/>
            <person name="Palmer L.E."/>
            <person name="de la Bastide M."/>
            <person name="Spiegel L."/>
            <person name="Nascimento L."/>
            <person name="Zutavern T."/>
            <person name="O'Shaughnessy A."/>
            <person name="Dike S."/>
            <person name="Dedhia N."/>
            <person name="Preston R."/>
            <person name="Balija V."/>
            <person name="McCombie W.R."/>
            <person name="Chow T."/>
            <person name="Chen H."/>
            <person name="Chung M."/>
            <person name="Chen C."/>
            <person name="Shaw J."/>
            <person name="Wu H."/>
            <person name="Hsiao K."/>
            <person name="Chao Y."/>
            <person name="Chu M."/>
            <person name="Cheng C."/>
            <person name="Hour A."/>
            <person name="Lee P."/>
            <person name="Lin S."/>
            <person name="Lin Y."/>
            <person name="Liou J."/>
            <person name="Liu S."/>
            <person name="Hsing Y."/>
            <person name="Raghuvanshi S."/>
            <person name="Mohanty A."/>
            <person name="Bharti A.K."/>
            <person name="Gaur A."/>
            <person name="Gupta V."/>
            <person name="Kumar D."/>
            <person name="Ravi V."/>
            <person name="Vij S."/>
            <person name="Kapur A."/>
            <person name="Khurana P."/>
            <person name="Khurana P."/>
            <person name="Khurana J.P."/>
            <person name="Tyagi A.K."/>
            <person name="Gaikwad K."/>
            <person name="Singh A."/>
            <person name="Dalal V."/>
            <person name="Srivastava S."/>
            <person name="Dixit A."/>
            <person name="Pal A.K."/>
            <person name="Ghazi I.A."/>
            <person name="Yadav M."/>
            <person name="Pandit A."/>
            <person name="Bhargava A."/>
            <person name="Sureshbabu K."/>
            <person name="Batra K."/>
            <person name="Sharma T.R."/>
            <person name="Mohapatra T."/>
            <person name="Singh N.K."/>
            <person name="Messing J."/>
            <person name="Nelson A.B."/>
            <person name="Fuks G."/>
            <person name="Kavchok S."/>
            <person name="Keizer G."/>
            <person name="Linton E."/>
            <person name="Llaca V."/>
            <person name="Song R."/>
            <person name="Tanyolac B."/>
            <person name="Young S."/>
            <person name="Ho-Il K."/>
            <person name="Hahn J.H."/>
            <person name="Sangsakoo G."/>
            <person name="Vanavichit A."/>
            <person name="de Mattos Luiz.A.T."/>
            <person name="Zimmer P.D."/>
            <person name="Malone G."/>
            <person name="Dellagostin O."/>
            <person name="de Oliveira A.C."/>
            <person name="Bevan M."/>
            <person name="Bancroft I."/>
            <person name="Minx P."/>
            <person name="Cordum H."/>
            <person name="Wilson R."/>
            <person name="Cheng Z."/>
            <person name="Jin W."/>
            <person name="Jiang J."/>
            <person name="Leong S.A."/>
            <person name="Iwama H."/>
            <person name="Gojobori T."/>
            <person name="Itoh T."/>
            <person name="Niimura Y."/>
            <person name="Fujii Y."/>
            <person name="Habara T."/>
            <person name="Sakai H."/>
            <person name="Sato Y."/>
            <person name="Wilson G."/>
            <person name="Kumar K."/>
            <person name="McCouch S."/>
            <person name="Juretic N."/>
            <person name="Hoen D."/>
            <person name="Wright S."/>
            <person name="Bruskiewich R."/>
            <person name="Bureau T."/>
            <person name="Miyao A."/>
            <person name="Hirochika H."/>
            <person name="Nishikawa T."/>
            <person name="Kadowaki K."/>
            <person name="Sugiura M."/>
            <person name="Burr B."/>
            <person name="Sasaki T."/>
        </authorList>
    </citation>
    <scope>NUCLEOTIDE SEQUENCE [LARGE SCALE GENOMIC DNA]</scope>
    <source>
        <strain evidence="2">cv. Nipponbare</strain>
    </source>
</reference>